<sequence>MKSLMLIVLMLAVVNSLDCEAGKVYVRVTKKCMKWAGEESYKILNGSRVLAAASQFSNNELRTDEFCLTATTNNQYTFNMHDSFGTAGDSWNSGAWASVSGIYGNVVFKGFMVENRDESFPLSLYYPIMKTQEWKTFASASSIASDWTSVNFGDSNWEATMMGSAPAMTGTQYFRKAFTGIADMAAYEFDFSYRYGIIAYVNGGEIYRDHMAAGVVTPSSSSSGAFNTYEYHAVIRPAFEVTVGNNVLAVELHFPSVGENAVDFDAFVAALASSNPLTSTDKCYVYPYTTTVTGEGTNPANAFDWNKHSSASKSWGLPVTIYYELSGPLALINGLRIWPSDRPQNVAGTFSLEELTSSGTWHPILSVAETTYASNKYKSYFAFFANNSITSYRMKISAIAGSTSLNLYEAQPLVCNTPPPTSMTFEPASYTYYAYYQEVTIRPTQHELYNCSIQPALPNGLTLNNNTCTVSGKAMVILPTTTFTMTSVMLGQSIPGTFTLEIPECSGSFVEFLRTYKGNPNYETFSVKDTATQQTVLSVTSGKPNYQDWSTTLCLTDSKYEIDMGSTNTNYWQQNSFLYVQAPLLGDENEIIARMRFDDNLGLATHRIINVQWSVAPHTTWEYKMGEVPAGWQMESGWETALVGSFPASSNQIQLYKKTFNVASLDDVAGFVISLRYLYGCVVYMNGVEVFRNGVTGDLTTSSIGLNAYTDLLYHQISLPVKTMAIGDQPAVNYMQQGSNTIAIAIVAQNTIQTSSVFSCAVRLMGTNSASRVFDYSTSSTGMSGSTSSIANLFYSNSITSSTCTDNHWTISFNKDRRETINAMNLHLHYQQGSQQPKQFVLKARNMDQEEWTTLKSVTGMTWSLVGEQKHLWIENNKPYNQYRLENISSGSETDCTWKIGAIDMAMDAFPATVPELSYSTPIVINKDMEMDEVYPNSDYYFDFTVNPALPAGIVMDPNTGRVFGTVTVFTPPTTYQITAKKVGGGSSTALVTISVEICTGTKGLITLVVRMDNWPHEGSYKLYQGRGTTGQVMQSNTGFKVPDGLNYGDFCLPYGIYTVELLDSQRDGWKNPAGWWLTVDLGAMIIDEGQMPDKVASLSTSFSTQIPFQIEYSEWKLYNTEAAVPANWKAVDFDDNAWSSVKAAAMGNHMATTAYIRHEVQIPSLEDYHVLNVRMKYTGGIAVYFNGHIAARFNLEDSFDASTEGTTVHNATSFSKFHVILPTANAVAGKNMMAFEVHRAAGQSEIVFDATGVFGVNDCSPVVDTYAAIEASAVTNCQKEELLDLNPTIYGKLANEVGSYVEWTVENLEGSKWNSFALQTSNVISNLAFSVHLRRDEGEEYTSALAMTGQSTLDRQRNAWEMPLGIVGYTQFRYVIDGIASAAPIINAIVFQYCKPSGSGTCPGIGFYPAVEGGQISPAKCPDGYRGYSYRECTNGQLGEVKMDKCEYKLPSGLHYENSYMVFAVNTQASSGVPSYKNIIDEFYIQDDIPLPPGLTLNAKTGEISGTPIALMYTTAFVVRGKNPVGETFTMITITVRYTLPTTVTPATVAPTTVAPTTVAPTTVAPTTLPPTTLPPTTLPPTTLPPTTLPPTTLPPTTLPPTTLPPTTLPPTTLPPTTLPPTTLPPTTLPPTTLPPTTLPPTTLPPTTLPPTTLPPTTLPPTTLPPTTLPPTTLPPTTLPPTTLPPTTLPPTTLPPTTLPPTTLPPTTLPPTTLPPAILCPATSIFPQSPLHTTQFLPCDGNQIGSVHYTCTEENQQGVWKIVKEECVSRTPPRGSVFVIFEIKVTNVMSSNYNHVVDVIRRVVSRQLNIDVAFIVVIMKGDVRGRRLESAMAFDVRVTTTPEKEAEMTREVAKSSMTMASALKDEDPVVFPNPSVQITPESKSSTINGCEDGFMEVRFSRVSGDARCQVRLSNEAMKTDGLVLVDKFTAYPMAYCLNPGYYYIGCNGTAVVNVKYLTYNKDHDLTAAPHYKVLKLDQVKEQWTSVPSGHKTRDFDKSKPITGKP</sequence>
<feature type="region of interest" description="Disordered" evidence="1">
    <location>
        <begin position="1561"/>
        <end position="1715"/>
    </location>
</feature>
<name>A0A196SJN2_BLAHN</name>
<evidence type="ECO:0000313" key="4">
    <source>
        <dbReference type="Proteomes" id="UP000078348"/>
    </source>
</evidence>
<dbReference type="Pfam" id="PF05345">
    <property type="entry name" value="He_PIG"/>
    <property type="match status" value="2"/>
</dbReference>
<dbReference type="OrthoDB" id="409136at2759"/>
<evidence type="ECO:0000256" key="1">
    <source>
        <dbReference type="SAM" id="MobiDB-lite"/>
    </source>
</evidence>
<dbReference type="InterPro" id="IPR013783">
    <property type="entry name" value="Ig-like_fold"/>
</dbReference>
<proteinExistence type="predicted"/>
<reference evidence="3 4" key="1">
    <citation type="submission" date="2016-05" db="EMBL/GenBank/DDBJ databases">
        <title>Nuclear genome of Blastocystis sp. subtype 1 NandII.</title>
        <authorList>
            <person name="Gentekaki E."/>
            <person name="Curtis B."/>
            <person name="Stairs C."/>
            <person name="Eme L."/>
            <person name="Herman E."/>
            <person name="Klimes V."/>
            <person name="Arias M.C."/>
            <person name="Elias M."/>
            <person name="Hilliou F."/>
            <person name="Klute M."/>
            <person name="Malik S.-B."/>
            <person name="Pightling A."/>
            <person name="Rachubinski R."/>
            <person name="Salas D."/>
            <person name="Schlacht A."/>
            <person name="Suga H."/>
            <person name="Archibald J."/>
            <person name="Ball S.G."/>
            <person name="Clark G."/>
            <person name="Dacks J."/>
            <person name="Van Der Giezen M."/>
            <person name="Tsaousis A."/>
            <person name="Roger A."/>
        </authorList>
    </citation>
    <scope>NUCLEOTIDE SEQUENCE [LARGE SCALE GENOMIC DNA]</scope>
    <source>
        <strain evidence="4">ATCC 50177 / NandII</strain>
    </source>
</reference>
<dbReference type="Proteomes" id="UP000078348">
    <property type="component" value="Unassembled WGS sequence"/>
</dbReference>
<keyword evidence="4" id="KW-1185">Reference proteome</keyword>
<protein>
    <submittedName>
        <fullName evidence="3">He PIG protein family</fullName>
    </submittedName>
</protein>
<dbReference type="STRING" id="478820.A0A196SJN2"/>
<keyword evidence="2" id="KW-0732">Signal</keyword>
<feature type="signal peptide" evidence="2">
    <location>
        <begin position="1"/>
        <end position="16"/>
    </location>
</feature>
<comment type="caution">
    <text evidence="3">The sequence shown here is derived from an EMBL/GenBank/DDBJ whole genome shotgun (WGS) entry which is preliminary data.</text>
</comment>
<feature type="non-terminal residue" evidence="3">
    <location>
        <position position="2006"/>
    </location>
</feature>
<dbReference type="Gene3D" id="2.60.120.260">
    <property type="entry name" value="Galactose-binding domain-like"/>
    <property type="match status" value="3"/>
</dbReference>
<dbReference type="Gene3D" id="2.60.40.10">
    <property type="entry name" value="Immunoglobulins"/>
    <property type="match status" value="1"/>
</dbReference>
<feature type="region of interest" description="Disordered" evidence="1">
    <location>
        <begin position="1986"/>
        <end position="2006"/>
    </location>
</feature>
<dbReference type="PANTHER" id="PTHR35383">
    <property type="entry name" value="MUCIN 12EA-RELATED"/>
    <property type="match status" value="1"/>
</dbReference>
<dbReference type="PANTHER" id="PTHR35383:SF1">
    <property type="entry name" value="MUCIN 12EA-RELATED"/>
    <property type="match status" value="1"/>
</dbReference>
<organism evidence="3 4">
    <name type="scientific">Blastocystis sp. subtype 1 (strain ATCC 50177 / NandII)</name>
    <dbReference type="NCBI Taxonomy" id="478820"/>
    <lineage>
        <taxon>Eukaryota</taxon>
        <taxon>Sar</taxon>
        <taxon>Stramenopiles</taxon>
        <taxon>Bigyra</taxon>
        <taxon>Opalozoa</taxon>
        <taxon>Opalinata</taxon>
        <taxon>Blastocystidae</taxon>
        <taxon>Blastocystis</taxon>
    </lineage>
</organism>
<gene>
    <name evidence="3" type="ORF">AV274_1027</name>
</gene>
<dbReference type="EMBL" id="LXWW01000039">
    <property type="protein sequence ID" value="OAO17248.1"/>
    <property type="molecule type" value="Genomic_DNA"/>
</dbReference>
<feature type="compositionally biased region" description="Pro residues" evidence="1">
    <location>
        <begin position="1569"/>
        <end position="1715"/>
    </location>
</feature>
<feature type="chain" id="PRO_5008274666" evidence="2">
    <location>
        <begin position="17"/>
        <end position="2006"/>
    </location>
</feature>
<accession>A0A196SJN2</accession>
<evidence type="ECO:0000256" key="2">
    <source>
        <dbReference type="SAM" id="SignalP"/>
    </source>
</evidence>
<evidence type="ECO:0000313" key="3">
    <source>
        <dbReference type="EMBL" id="OAO17248.1"/>
    </source>
</evidence>